<comment type="caution">
    <text evidence="2">The sequence shown here is derived from an EMBL/GenBank/DDBJ whole genome shotgun (WGS) entry which is preliminary data.</text>
</comment>
<dbReference type="AlphaFoldDB" id="A0A0G1IIN9"/>
<reference evidence="2 3" key="1">
    <citation type="journal article" date="2015" name="Nature">
        <title>rRNA introns, odd ribosomes, and small enigmatic genomes across a large radiation of phyla.</title>
        <authorList>
            <person name="Brown C.T."/>
            <person name="Hug L.A."/>
            <person name="Thomas B.C."/>
            <person name="Sharon I."/>
            <person name="Castelle C.J."/>
            <person name="Singh A."/>
            <person name="Wilkins M.J."/>
            <person name="Williams K.H."/>
            <person name="Banfield J.F."/>
        </authorList>
    </citation>
    <scope>NUCLEOTIDE SEQUENCE [LARGE SCALE GENOMIC DNA]</scope>
</reference>
<dbReference type="Gene3D" id="3.40.50.720">
    <property type="entry name" value="NAD(P)-binding Rossmann-like Domain"/>
    <property type="match status" value="1"/>
</dbReference>
<dbReference type="SUPFAM" id="SSF51735">
    <property type="entry name" value="NAD(P)-binding Rossmann-fold domains"/>
    <property type="match status" value="1"/>
</dbReference>
<evidence type="ECO:0000313" key="3">
    <source>
        <dbReference type="Proteomes" id="UP000034087"/>
    </source>
</evidence>
<evidence type="ECO:0000313" key="2">
    <source>
        <dbReference type="EMBL" id="KKT59226.1"/>
    </source>
</evidence>
<organism evidence="2 3">
    <name type="scientific">Candidatus Giovannonibacteria bacterium GW2011_GWA1_44_25</name>
    <dbReference type="NCBI Taxonomy" id="1618645"/>
    <lineage>
        <taxon>Bacteria</taxon>
        <taxon>Candidatus Giovannoniibacteriota</taxon>
    </lineage>
</organism>
<dbReference type="EMBL" id="LCIR01000018">
    <property type="protein sequence ID" value="KKT59226.1"/>
    <property type="molecule type" value="Genomic_DNA"/>
</dbReference>
<dbReference type="InterPro" id="IPR013120">
    <property type="entry name" value="FAR_NAD-bd"/>
</dbReference>
<proteinExistence type="predicted"/>
<protein>
    <submittedName>
        <fullName evidence="2">Male sterility-like protein</fullName>
    </submittedName>
</protein>
<feature type="domain" description="Thioester reductase (TE)" evidence="1">
    <location>
        <begin position="61"/>
        <end position="208"/>
    </location>
</feature>
<sequence>MKALLTGITGNLGYEISLDLIRRGITVVPCVRPGNKKALSFHPTEFEEVVECDLTAGKDIEFSGNVDYIVHCAGVVHFRDAEDKNEQMMHAVIRLAEKLDVPVYFISTAFVYRALGTNIGFHNAYERDKSNAEELLRKSAICYGIFRPSVLTGHSYTGEIRNFSGFYLIVRAFIAAVRASKTKGYALRFPRMTGESNMVPVDQAAESIGKAIQENRLETLYITNPKPPRSEWVLDEVINFYNVRDSVKIMGISFEEFSTLDLTGEEVALHRFSSHFSTYWSTEYSFPPSVCTRNLVDHNYLTRVLKFFHE</sequence>
<dbReference type="Pfam" id="PF07993">
    <property type="entry name" value="NAD_binding_4"/>
    <property type="match status" value="1"/>
</dbReference>
<evidence type="ECO:0000259" key="1">
    <source>
        <dbReference type="Pfam" id="PF07993"/>
    </source>
</evidence>
<accession>A0A0G1IIN9</accession>
<dbReference type="PANTHER" id="PTHR48079:SF6">
    <property type="entry name" value="NAD(P)-BINDING DOMAIN-CONTAINING PROTEIN-RELATED"/>
    <property type="match status" value="1"/>
</dbReference>
<gene>
    <name evidence="2" type="ORF">UW53_C0018G0007</name>
</gene>
<dbReference type="InterPro" id="IPR051783">
    <property type="entry name" value="NAD(P)-dependent_oxidoreduct"/>
</dbReference>
<name>A0A0G1IIN9_9BACT</name>
<dbReference type="InterPro" id="IPR036291">
    <property type="entry name" value="NAD(P)-bd_dom_sf"/>
</dbReference>
<dbReference type="Proteomes" id="UP000034087">
    <property type="component" value="Unassembled WGS sequence"/>
</dbReference>
<dbReference type="GO" id="GO:0004029">
    <property type="term" value="F:aldehyde dehydrogenase (NAD+) activity"/>
    <property type="evidence" value="ECO:0007669"/>
    <property type="project" value="TreeGrafter"/>
</dbReference>
<dbReference type="GO" id="GO:0005737">
    <property type="term" value="C:cytoplasm"/>
    <property type="evidence" value="ECO:0007669"/>
    <property type="project" value="TreeGrafter"/>
</dbReference>
<dbReference type="PANTHER" id="PTHR48079">
    <property type="entry name" value="PROTEIN YEEZ"/>
    <property type="match status" value="1"/>
</dbReference>